<evidence type="ECO:0000313" key="1">
    <source>
        <dbReference type="EMBL" id="PNT05506.1"/>
    </source>
</evidence>
<dbReference type="EMBL" id="CM009303">
    <property type="protein sequence ID" value="PNT05506.1"/>
    <property type="molecule type" value="Genomic_DNA"/>
</dbReference>
<dbReference type="InterPro" id="IPR015222">
    <property type="entry name" value="Tam41"/>
</dbReference>
<accession>A0A2K1XXK6</accession>
<dbReference type="GO" id="GO:0004605">
    <property type="term" value="F:phosphatidate cytidylyltransferase activity"/>
    <property type="evidence" value="ECO:0007669"/>
    <property type="project" value="InterPro"/>
</dbReference>
<sequence>MPSIESMSKLVNARIIREIDKIAELKSFLKVLPPVGFCCVYGSSLHPNNNDKSSMVDYIIGVSDPKQ</sequence>
<dbReference type="STRING" id="3694.A0A2K1XXK6"/>
<dbReference type="AlphaFoldDB" id="A0A2K1XXK6"/>
<dbReference type="UniPathway" id="UPA00557">
    <property type="reaction ID" value="UER00614"/>
</dbReference>
<keyword evidence="2" id="KW-1185">Reference proteome</keyword>
<evidence type="ECO:0000313" key="2">
    <source>
        <dbReference type="Proteomes" id="UP000006729"/>
    </source>
</evidence>
<dbReference type="Pfam" id="PF09139">
    <property type="entry name" value="Tam41_Mmp37"/>
    <property type="match status" value="1"/>
</dbReference>
<gene>
    <name evidence="1" type="ORF">POPTR_014G176100</name>
</gene>
<dbReference type="InParanoid" id="A0A2K1XXK6"/>
<reference evidence="1 2" key="1">
    <citation type="journal article" date="2006" name="Science">
        <title>The genome of black cottonwood, Populus trichocarpa (Torr. &amp; Gray).</title>
        <authorList>
            <person name="Tuskan G.A."/>
            <person name="Difazio S."/>
            <person name="Jansson S."/>
            <person name="Bohlmann J."/>
            <person name="Grigoriev I."/>
            <person name="Hellsten U."/>
            <person name="Putnam N."/>
            <person name="Ralph S."/>
            <person name="Rombauts S."/>
            <person name="Salamov A."/>
            <person name="Schein J."/>
            <person name="Sterck L."/>
            <person name="Aerts A."/>
            <person name="Bhalerao R.R."/>
            <person name="Bhalerao R.P."/>
            <person name="Blaudez D."/>
            <person name="Boerjan W."/>
            <person name="Brun A."/>
            <person name="Brunner A."/>
            <person name="Busov V."/>
            <person name="Campbell M."/>
            <person name="Carlson J."/>
            <person name="Chalot M."/>
            <person name="Chapman J."/>
            <person name="Chen G.L."/>
            <person name="Cooper D."/>
            <person name="Coutinho P.M."/>
            <person name="Couturier J."/>
            <person name="Covert S."/>
            <person name="Cronk Q."/>
            <person name="Cunningham R."/>
            <person name="Davis J."/>
            <person name="Degroeve S."/>
            <person name="Dejardin A."/>
            <person name="Depamphilis C."/>
            <person name="Detter J."/>
            <person name="Dirks B."/>
            <person name="Dubchak I."/>
            <person name="Duplessis S."/>
            <person name="Ehlting J."/>
            <person name="Ellis B."/>
            <person name="Gendler K."/>
            <person name="Goodstein D."/>
            <person name="Gribskov M."/>
            <person name="Grimwood J."/>
            <person name="Groover A."/>
            <person name="Gunter L."/>
            <person name="Hamberger B."/>
            <person name="Heinze B."/>
            <person name="Helariutta Y."/>
            <person name="Henrissat B."/>
            <person name="Holligan D."/>
            <person name="Holt R."/>
            <person name="Huang W."/>
            <person name="Islam-Faridi N."/>
            <person name="Jones S."/>
            <person name="Jones-Rhoades M."/>
            <person name="Jorgensen R."/>
            <person name="Joshi C."/>
            <person name="Kangasjarvi J."/>
            <person name="Karlsson J."/>
            <person name="Kelleher C."/>
            <person name="Kirkpatrick R."/>
            <person name="Kirst M."/>
            <person name="Kohler A."/>
            <person name="Kalluri U."/>
            <person name="Larimer F."/>
            <person name="Leebens-Mack J."/>
            <person name="Leple J.C."/>
            <person name="Locascio P."/>
            <person name="Lou Y."/>
            <person name="Lucas S."/>
            <person name="Martin F."/>
            <person name="Montanini B."/>
            <person name="Napoli C."/>
            <person name="Nelson D.R."/>
            <person name="Nelson C."/>
            <person name="Nieminen K."/>
            <person name="Nilsson O."/>
            <person name="Pereda V."/>
            <person name="Peter G."/>
            <person name="Philippe R."/>
            <person name="Pilate G."/>
            <person name="Poliakov A."/>
            <person name="Razumovskaya J."/>
            <person name="Richardson P."/>
            <person name="Rinaldi C."/>
            <person name="Ritland K."/>
            <person name="Rouze P."/>
            <person name="Ryaboy D."/>
            <person name="Schmutz J."/>
            <person name="Schrader J."/>
            <person name="Segerman B."/>
            <person name="Shin H."/>
            <person name="Siddiqui A."/>
            <person name="Sterky F."/>
            <person name="Terry A."/>
            <person name="Tsai C.J."/>
            <person name="Uberbacher E."/>
            <person name="Unneberg P."/>
            <person name="Vahala J."/>
            <person name="Wall K."/>
            <person name="Wessler S."/>
            <person name="Yang G."/>
            <person name="Yin T."/>
            <person name="Douglas C."/>
            <person name="Marra M."/>
            <person name="Sandberg G."/>
            <person name="Van de Peer Y."/>
            <person name="Rokhsar D."/>
        </authorList>
    </citation>
    <scope>NUCLEOTIDE SEQUENCE [LARGE SCALE GENOMIC DNA]</scope>
    <source>
        <strain evidence="2">cv. Nisqually</strain>
    </source>
</reference>
<dbReference type="GO" id="GO:0032049">
    <property type="term" value="P:cardiolipin biosynthetic process"/>
    <property type="evidence" value="ECO:0007669"/>
    <property type="project" value="InterPro"/>
</dbReference>
<organism evidence="1 2">
    <name type="scientific">Populus trichocarpa</name>
    <name type="common">Western balsam poplar</name>
    <name type="synonym">Populus balsamifera subsp. trichocarpa</name>
    <dbReference type="NCBI Taxonomy" id="3694"/>
    <lineage>
        <taxon>Eukaryota</taxon>
        <taxon>Viridiplantae</taxon>
        <taxon>Streptophyta</taxon>
        <taxon>Embryophyta</taxon>
        <taxon>Tracheophyta</taxon>
        <taxon>Spermatophyta</taxon>
        <taxon>Magnoliopsida</taxon>
        <taxon>eudicotyledons</taxon>
        <taxon>Gunneridae</taxon>
        <taxon>Pentapetalae</taxon>
        <taxon>rosids</taxon>
        <taxon>fabids</taxon>
        <taxon>Malpighiales</taxon>
        <taxon>Salicaceae</taxon>
        <taxon>Saliceae</taxon>
        <taxon>Populus</taxon>
    </lineage>
</organism>
<name>A0A2K1XXK6_POPTR</name>
<dbReference type="GO" id="GO:0016024">
    <property type="term" value="P:CDP-diacylglycerol biosynthetic process"/>
    <property type="evidence" value="ECO:0007669"/>
    <property type="project" value="UniProtKB-UniPathway"/>
</dbReference>
<protein>
    <submittedName>
        <fullName evidence="1">Uncharacterized protein</fullName>
    </submittedName>
</protein>
<dbReference type="Proteomes" id="UP000006729">
    <property type="component" value="Chromosome 14"/>
</dbReference>
<proteinExistence type="predicted"/>